<comment type="caution">
    <text evidence="21">The sequence shown here is derived from an EMBL/GenBank/DDBJ whole genome shotgun (WGS) entry which is preliminary data.</text>
</comment>
<evidence type="ECO:0000256" key="3">
    <source>
        <dbReference type="ARBA" id="ARBA00005862"/>
    </source>
</evidence>
<evidence type="ECO:0000256" key="11">
    <source>
        <dbReference type="ARBA" id="ARBA00022827"/>
    </source>
</evidence>
<dbReference type="InterPro" id="IPR036155">
    <property type="entry name" value="Crypto/Photolyase_N_sf"/>
</dbReference>
<dbReference type="GO" id="GO:0006950">
    <property type="term" value="P:response to stress"/>
    <property type="evidence" value="ECO:0007669"/>
    <property type="project" value="UniProtKB-ARBA"/>
</dbReference>
<keyword evidence="7" id="KW-0600">Photoreceptor protein</keyword>
<dbReference type="GO" id="GO:0003677">
    <property type="term" value="F:DNA binding"/>
    <property type="evidence" value="ECO:0007669"/>
    <property type="project" value="TreeGrafter"/>
</dbReference>
<dbReference type="EMBL" id="JADBJN010000001">
    <property type="protein sequence ID" value="KAG5682744.1"/>
    <property type="molecule type" value="Genomic_DNA"/>
</dbReference>
<keyword evidence="9 18" id="KW-0285">Flavoprotein</keyword>
<dbReference type="GO" id="GO:0071949">
    <property type="term" value="F:FAD binding"/>
    <property type="evidence" value="ECO:0007669"/>
    <property type="project" value="TreeGrafter"/>
</dbReference>
<keyword evidence="14" id="KW-0090">Biological rhythms</keyword>
<keyword evidence="11 18" id="KW-0274">FAD</keyword>
<feature type="binding site" evidence="18">
    <location>
        <position position="245"/>
    </location>
    <ligand>
        <name>FAD</name>
        <dbReference type="ChEBI" id="CHEBI:57692"/>
    </ligand>
</feature>
<dbReference type="InterPro" id="IPR002081">
    <property type="entry name" value="Cryptochrome/DNA_photolyase_1"/>
</dbReference>
<feature type="domain" description="Photolyase/cryptochrome alpha/beta" evidence="20">
    <location>
        <begin position="3"/>
        <end position="137"/>
    </location>
</feature>
<feature type="site" description="Electron transfer via tryptophanyl radical" evidence="19">
    <location>
        <position position="334"/>
    </location>
</feature>
<evidence type="ECO:0000259" key="20">
    <source>
        <dbReference type="PROSITE" id="PS51645"/>
    </source>
</evidence>
<protein>
    <recommendedName>
        <fullName evidence="4">Cryptochrome-1</fullName>
    </recommendedName>
</protein>
<dbReference type="InterPro" id="IPR006050">
    <property type="entry name" value="DNA_photolyase_N"/>
</dbReference>
<keyword evidence="16" id="KW-0675">Receptor</keyword>
<dbReference type="Pfam" id="PF00875">
    <property type="entry name" value="DNA_photolyase"/>
    <property type="match status" value="1"/>
</dbReference>
<evidence type="ECO:0000256" key="5">
    <source>
        <dbReference type="ARBA" id="ARBA00022490"/>
    </source>
</evidence>
<evidence type="ECO:0000256" key="1">
    <source>
        <dbReference type="ARBA" id="ARBA00004123"/>
    </source>
</evidence>
<dbReference type="GO" id="GO:0032922">
    <property type="term" value="P:circadian regulation of gene expression"/>
    <property type="evidence" value="ECO:0007669"/>
    <property type="project" value="TreeGrafter"/>
</dbReference>
<evidence type="ECO:0000256" key="6">
    <source>
        <dbReference type="ARBA" id="ARBA00022491"/>
    </source>
</evidence>
<evidence type="ECO:0000256" key="19">
    <source>
        <dbReference type="PIRSR" id="PIRSR602081-2"/>
    </source>
</evidence>
<evidence type="ECO:0000256" key="4">
    <source>
        <dbReference type="ARBA" id="ARBA00021159"/>
    </source>
</evidence>
<dbReference type="SUPFAM" id="SSF48173">
    <property type="entry name" value="Cryptochrome/photolyase FAD-binding domain"/>
    <property type="match status" value="1"/>
</dbReference>
<evidence type="ECO:0000256" key="10">
    <source>
        <dbReference type="ARBA" id="ARBA00022741"/>
    </source>
</evidence>
<comment type="subcellular location">
    <subcellularLocation>
        <location evidence="2">Cytoplasm</location>
        <location evidence="2">Perinuclear region</location>
    </subcellularLocation>
    <subcellularLocation>
        <location evidence="1">Nucleus</location>
    </subcellularLocation>
</comment>
<dbReference type="GO" id="GO:0006139">
    <property type="term" value="P:nucleobase-containing compound metabolic process"/>
    <property type="evidence" value="ECO:0007669"/>
    <property type="project" value="UniProtKB-ARBA"/>
</dbReference>
<dbReference type="InterPro" id="IPR036134">
    <property type="entry name" value="Crypto/Photolyase_FAD-like_sf"/>
</dbReference>
<accession>A0A9J6CLB5</accession>
<name>A0A9J6CLB5_POLVA</name>
<dbReference type="AlphaFoldDB" id="A0A9J6CLB5"/>
<evidence type="ECO:0000256" key="13">
    <source>
        <dbReference type="ARBA" id="ARBA00023015"/>
    </source>
</evidence>
<organism evidence="21 22">
    <name type="scientific">Polypedilum vanderplanki</name>
    <name type="common">Sleeping chironomid midge</name>
    <dbReference type="NCBI Taxonomy" id="319348"/>
    <lineage>
        <taxon>Eukaryota</taxon>
        <taxon>Metazoa</taxon>
        <taxon>Ecdysozoa</taxon>
        <taxon>Arthropoda</taxon>
        <taxon>Hexapoda</taxon>
        <taxon>Insecta</taxon>
        <taxon>Pterygota</taxon>
        <taxon>Neoptera</taxon>
        <taxon>Endopterygota</taxon>
        <taxon>Diptera</taxon>
        <taxon>Nematocera</taxon>
        <taxon>Chironomoidea</taxon>
        <taxon>Chironomidae</taxon>
        <taxon>Chironominae</taxon>
        <taxon>Polypedilum</taxon>
        <taxon>Polypedilum</taxon>
    </lineage>
</organism>
<dbReference type="PRINTS" id="PR00147">
    <property type="entry name" value="DNAPHOTLYASE"/>
</dbReference>
<gene>
    <name evidence="21" type="ORF">PVAND_012077</name>
</gene>
<reference evidence="21" key="1">
    <citation type="submission" date="2021-03" db="EMBL/GenBank/DDBJ databases">
        <title>Chromosome level genome of the anhydrobiotic midge Polypedilum vanderplanki.</title>
        <authorList>
            <person name="Yoshida Y."/>
            <person name="Kikawada T."/>
            <person name="Gusev O."/>
        </authorList>
    </citation>
    <scope>NUCLEOTIDE SEQUENCE</scope>
    <source>
        <strain evidence="21">NIAS01</strain>
        <tissue evidence="21">Whole body or cell culture</tissue>
    </source>
</reference>
<comment type="cofactor">
    <cofactor evidence="18">
        <name>FAD</name>
        <dbReference type="ChEBI" id="CHEBI:57692"/>
    </cofactor>
    <text evidence="18">Binds 1 FAD per subunit.</text>
</comment>
<keyword evidence="15" id="KW-0804">Transcription</keyword>
<feature type="site" description="Electron transfer via tryptophanyl radical" evidence="19">
    <location>
        <position position="389"/>
    </location>
</feature>
<keyword evidence="12" id="KW-0157">Chromophore</keyword>
<dbReference type="PROSITE" id="PS00394">
    <property type="entry name" value="DNA_PHOTOLYASES_1_1"/>
    <property type="match status" value="1"/>
</dbReference>
<dbReference type="OrthoDB" id="435881at2759"/>
<dbReference type="SUPFAM" id="SSF52425">
    <property type="entry name" value="Cryptochrome/photolyase, N-terminal domain"/>
    <property type="match status" value="1"/>
</dbReference>
<dbReference type="GO" id="GO:0009881">
    <property type="term" value="F:photoreceptor activity"/>
    <property type="evidence" value="ECO:0007669"/>
    <property type="project" value="UniProtKB-KW"/>
</dbReference>
<feature type="site" description="Electron transfer via tryptophanyl radical" evidence="19">
    <location>
        <position position="412"/>
    </location>
</feature>
<dbReference type="PROSITE" id="PS51645">
    <property type="entry name" value="PHR_CRY_ALPHA_BETA"/>
    <property type="match status" value="1"/>
</dbReference>
<feature type="binding site" evidence="18">
    <location>
        <begin position="303"/>
        <end position="310"/>
    </location>
    <ligand>
        <name>FAD</name>
        <dbReference type="ChEBI" id="CHEBI:57692"/>
    </ligand>
</feature>
<dbReference type="Gene3D" id="1.25.40.80">
    <property type="match status" value="1"/>
</dbReference>
<dbReference type="GO" id="GO:0043153">
    <property type="term" value="P:entrainment of circadian clock by photoperiod"/>
    <property type="evidence" value="ECO:0007669"/>
    <property type="project" value="TreeGrafter"/>
</dbReference>
<sequence length="537" mass="62292">MEVKSIIWFRHGLRIHDNPALLEAIKSEGSSKVTFYPVFIFDGITAGTKLVGYNRMKFLIESLEDLNEQFKSFGGNGLHIFRGDPVEIFTKLSKELGINKICFEQDCEPIWNERDMRVAQMCKELDITLIEKISHTLWDPNSVINANGGYPPLTYQMFLHTVNVLGNPSRPVQMPCFSNVVFGTIPLHLHKQLGLMNSIPSPEDFSLFPSKSKKFLVWKGGEKRALEQLKIRLQVEQEAFLNGTYLPNQGNPKLTGDSTSMSAALRFGCLSVRKFFYDIHDLFAEVKQKTFSNTPGGHHITGQLIWREYFYTMSVRNPFYAQMENNPICLNINWSRPNDEDILKWKEGRTGFPIIDASMRQILSEGWIHHTLRNITATFLTRTGLWYSWEIGLQHFLKYLLDADWSVCSGNWLWVSSSAFERLLDSSKFSIIAIAYRLDPEGTYIRRYIRELRDIPNRYIHEPWKTPLEIQKRCRCVIGKDYPEPMIDLNRAMQINSSRMKEIRNSLIEVKQPHVRPSNEDEIRTFFWIADDIAVKC</sequence>
<evidence type="ECO:0000256" key="8">
    <source>
        <dbReference type="ARBA" id="ARBA00022606"/>
    </source>
</evidence>
<dbReference type="Pfam" id="PF03441">
    <property type="entry name" value="FAD_binding_7"/>
    <property type="match status" value="1"/>
</dbReference>
<keyword evidence="5" id="KW-0963">Cytoplasm</keyword>
<comment type="similarity">
    <text evidence="3">Belongs to the DNA photolyase class-1 family.</text>
</comment>
<dbReference type="GO" id="GO:0045892">
    <property type="term" value="P:negative regulation of DNA-templated transcription"/>
    <property type="evidence" value="ECO:0007669"/>
    <property type="project" value="TreeGrafter"/>
</dbReference>
<keyword evidence="17" id="KW-0539">Nucleus</keyword>
<evidence type="ECO:0000313" key="21">
    <source>
        <dbReference type="EMBL" id="KAG5682744.1"/>
    </source>
</evidence>
<keyword evidence="10" id="KW-0547">Nucleotide-binding</keyword>
<evidence type="ECO:0000313" key="22">
    <source>
        <dbReference type="Proteomes" id="UP001107558"/>
    </source>
</evidence>
<keyword evidence="13" id="KW-0805">Transcription regulation</keyword>
<evidence type="ECO:0000256" key="14">
    <source>
        <dbReference type="ARBA" id="ARBA00023108"/>
    </source>
</evidence>
<dbReference type="Gene3D" id="1.10.579.10">
    <property type="entry name" value="DNA Cyclobutane Dipyrimidine Photolyase, subunit A, domain 3"/>
    <property type="match status" value="1"/>
</dbReference>
<keyword evidence="22" id="KW-1185">Reference proteome</keyword>
<feature type="binding site" evidence="18">
    <location>
        <begin position="402"/>
        <end position="404"/>
    </location>
    <ligand>
        <name>FAD</name>
        <dbReference type="ChEBI" id="CHEBI:57692"/>
    </ligand>
</feature>
<evidence type="ECO:0000256" key="9">
    <source>
        <dbReference type="ARBA" id="ARBA00022630"/>
    </source>
</evidence>
<dbReference type="GO" id="GO:0048471">
    <property type="term" value="C:perinuclear region of cytoplasm"/>
    <property type="evidence" value="ECO:0007669"/>
    <property type="project" value="UniProtKB-SubCell"/>
</dbReference>
<evidence type="ECO:0000256" key="15">
    <source>
        <dbReference type="ARBA" id="ARBA00023163"/>
    </source>
</evidence>
<evidence type="ECO:0000256" key="7">
    <source>
        <dbReference type="ARBA" id="ARBA00022543"/>
    </source>
</evidence>
<evidence type="ECO:0000256" key="17">
    <source>
        <dbReference type="ARBA" id="ARBA00023242"/>
    </source>
</evidence>
<evidence type="ECO:0000256" key="12">
    <source>
        <dbReference type="ARBA" id="ARBA00022991"/>
    </source>
</evidence>
<dbReference type="PANTHER" id="PTHR11455:SF17">
    <property type="entry name" value="CRYPTOCHROME-1"/>
    <property type="match status" value="1"/>
</dbReference>
<dbReference type="Proteomes" id="UP001107558">
    <property type="component" value="Chromosome 1"/>
</dbReference>
<proteinExistence type="inferred from homology"/>
<evidence type="ECO:0000256" key="2">
    <source>
        <dbReference type="ARBA" id="ARBA00004556"/>
    </source>
</evidence>
<keyword evidence="8" id="KW-0716">Sensory transduction</keyword>
<dbReference type="PANTHER" id="PTHR11455">
    <property type="entry name" value="CRYPTOCHROME"/>
    <property type="match status" value="1"/>
</dbReference>
<feature type="binding site" evidence="18">
    <location>
        <begin position="258"/>
        <end position="262"/>
    </location>
    <ligand>
        <name>FAD</name>
        <dbReference type="ChEBI" id="CHEBI:57692"/>
    </ligand>
</feature>
<evidence type="ECO:0000256" key="16">
    <source>
        <dbReference type="ARBA" id="ARBA00023170"/>
    </source>
</evidence>
<dbReference type="InterPro" id="IPR018394">
    <property type="entry name" value="DNA_photolyase_1_CS_C"/>
</dbReference>
<keyword evidence="6" id="KW-0678">Repressor</keyword>
<dbReference type="InterPro" id="IPR005101">
    <property type="entry name" value="Cryptochr/Photolyase_FAD-bd"/>
</dbReference>
<dbReference type="GO" id="GO:0005634">
    <property type="term" value="C:nucleus"/>
    <property type="evidence" value="ECO:0007669"/>
    <property type="project" value="UniProtKB-SubCell"/>
</dbReference>
<dbReference type="Gene3D" id="3.40.50.620">
    <property type="entry name" value="HUPs"/>
    <property type="match status" value="1"/>
</dbReference>
<dbReference type="InterPro" id="IPR014729">
    <property type="entry name" value="Rossmann-like_a/b/a_fold"/>
</dbReference>
<evidence type="ECO:0000256" key="18">
    <source>
        <dbReference type="PIRSR" id="PIRSR602081-1"/>
    </source>
</evidence>